<evidence type="ECO:0000256" key="1">
    <source>
        <dbReference type="ARBA" id="ARBA00023125"/>
    </source>
</evidence>
<reference evidence="5" key="1">
    <citation type="journal article" date="2019" name="Int. J. Syst. Evol. Microbiol.">
        <title>The Global Catalogue of Microorganisms (GCM) 10K type strain sequencing project: providing services to taxonomists for standard genome sequencing and annotation.</title>
        <authorList>
            <consortium name="The Broad Institute Genomics Platform"/>
            <consortium name="The Broad Institute Genome Sequencing Center for Infectious Disease"/>
            <person name="Wu L."/>
            <person name="Ma J."/>
        </authorList>
    </citation>
    <scope>NUCLEOTIDE SEQUENCE [LARGE SCALE GENOMIC DNA]</scope>
    <source>
        <strain evidence="5">CCM 8936</strain>
    </source>
</reference>
<dbReference type="EMBL" id="JBHTOI010000004">
    <property type="protein sequence ID" value="MFD1417448.1"/>
    <property type="molecule type" value="Genomic_DNA"/>
</dbReference>
<sequence>MNKVNSIKQAVLDLNQSEGLTNLTTAKVAKLAGVSPATIYLNYQDKTDMLSRLYEEVKTELHDGLANAIGNDSVSVDIQISRMLKFSVEQFRNNPKEALFVDSLWGNQELLDATAIDFGNKTESPLKSLYKRIEESEEYVDGPSDAIGLFLSVPSLLLTRDSELSGDKLNKVIEMTIKAIKK</sequence>
<feature type="domain" description="HTH tetR-type" evidence="3">
    <location>
        <begin position="1"/>
        <end position="61"/>
    </location>
</feature>
<keyword evidence="5" id="KW-1185">Reference proteome</keyword>
<evidence type="ECO:0000256" key="2">
    <source>
        <dbReference type="PROSITE-ProRule" id="PRU00335"/>
    </source>
</evidence>
<dbReference type="InterPro" id="IPR001647">
    <property type="entry name" value="HTH_TetR"/>
</dbReference>
<dbReference type="Pfam" id="PF00440">
    <property type="entry name" value="TetR_N"/>
    <property type="match status" value="1"/>
</dbReference>
<feature type="DNA-binding region" description="H-T-H motif" evidence="2">
    <location>
        <begin position="24"/>
        <end position="43"/>
    </location>
</feature>
<comment type="caution">
    <text evidence="4">The sequence shown here is derived from an EMBL/GenBank/DDBJ whole genome shotgun (WGS) entry which is preliminary data.</text>
</comment>
<keyword evidence="1 2" id="KW-0238">DNA-binding</keyword>
<gene>
    <name evidence="4" type="ORF">ACFQ42_01575</name>
</gene>
<dbReference type="Proteomes" id="UP001597251">
    <property type="component" value="Unassembled WGS sequence"/>
</dbReference>
<dbReference type="SUPFAM" id="SSF46689">
    <property type="entry name" value="Homeodomain-like"/>
    <property type="match status" value="1"/>
</dbReference>
<dbReference type="PROSITE" id="PS50977">
    <property type="entry name" value="HTH_TETR_2"/>
    <property type="match status" value="1"/>
</dbReference>
<name>A0ABW4BQF9_9LACO</name>
<evidence type="ECO:0000313" key="5">
    <source>
        <dbReference type="Proteomes" id="UP001597251"/>
    </source>
</evidence>
<protein>
    <submittedName>
        <fullName evidence="4">TetR/AcrR family transcriptional regulator</fullName>
    </submittedName>
</protein>
<proteinExistence type="predicted"/>
<evidence type="ECO:0000259" key="3">
    <source>
        <dbReference type="PROSITE" id="PS50977"/>
    </source>
</evidence>
<accession>A0ABW4BQF9</accession>
<organism evidence="4 5">
    <name type="scientific">Companilactobacillus keshanensis</name>
    <dbReference type="NCBI Taxonomy" id="2486003"/>
    <lineage>
        <taxon>Bacteria</taxon>
        <taxon>Bacillati</taxon>
        <taxon>Bacillota</taxon>
        <taxon>Bacilli</taxon>
        <taxon>Lactobacillales</taxon>
        <taxon>Lactobacillaceae</taxon>
        <taxon>Companilactobacillus</taxon>
    </lineage>
</organism>
<dbReference type="InterPro" id="IPR009057">
    <property type="entry name" value="Homeodomain-like_sf"/>
</dbReference>
<evidence type="ECO:0000313" key="4">
    <source>
        <dbReference type="EMBL" id="MFD1417448.1"/>
    </source>
</evidence>
<dbReference type="RefSeq" id="WP_164505267.1">
    <property type="nucleotide sequence ID" value="NZ_JBHTOI010000004.1"/>
</dbReference>
<dbReference type="Gene3D" id="1.10.357.10">
    <property type="entry name" value="Tetracycline Repressor, domain 2"/>
    <property type="match status" value="1"/>
</dbReference>